<dbReference type="CDD" id="cd03811">
    <property type="entry name" value="GT4_GT28_WabH-like"/>
    <property type="match status" value="1"/>
</dbReference>
<dbReference type="Proteomes" id="UP001162030">
    <property type="component" value="Chromosome"/>
</dbReference>
<keyword evidence="4" id="KW-1185">Reference proteome</keyword>
<dbReference type="PANTHER" id="PTHR12526:SF630">
    <property type="entry name" value="GLYCOSYLTRANSFERASE"/>
    <property type="match status" value="1"/>
</dbReference>
<evidence type="ECO:0000313" key="3">
    <source>
        <dbReference type="EMBL" id="CAI8719492.1"/>
    </source>
</evidence>
<keyword evidence="3" id="KW-0808">Transferase</keyword>
<evidence type="ECO:0000259" key="1">
    <source>
        <dbReference type="Pfam" id="PF00534"/>
    </source>
</evidence>
<dbReference type="InterPro" id="IPR001296">
    <property type="entry name" value="Glyco_trans_1"/>
</dbReference>
<dbReference type="EMBL" id="OX458333">
    <property type="protein sequence ID" value="CAI8719492.1"/>
    <property type="molecule type" value="Genomic_DNA"/>
</dbReference>
<sequence>MSSPMSSPSKTGRRLCLFLPSLAGGGAERVMVNLANGFVKRGLGVDLVLAKAEGPYRDLVRPEVRLVDLGARRVIACLPKLIRYLKRERPYSLLSALDHANVLALWAKRLARVETKIAISVHNTVSLANQNSINLRQRLLFKILPWFYPWADRVIVVSRGAAQDLAEVASLPGRRIEVIYNPVITENVRDLAEEPLDHPWFAPGMPPVILAVGRLTVQKDFRNLIEAFARLSSTIQARLLILGEGEERANLETLVKHLNLESNVALPGFVDNPYAYMARASLFVLSSAWEGLPTVLIEAMYCGCPVVSTDCPSGPREILNGGEFGLLVPPGDPDALASAMLHALKTPMNREAASVRASDFSVDTICDQYLKYLLQ</sequence>
<reference evidence="3 4" key="1">
    <citation type="submission" date="2023-03" db="EMBL/GenBank/DDBJ databases">
        <authorList>
            <person name="Pearce D."/>
        </authorList>
    </citation>
    <scope>NUCLEOTIDE SEQUENCE [LARGE SCALE GENOMIC DNA]</scope>
    <source>
        <strain evidence="3">Msz</strain>
    </source>
</reference>
<dbReference type="PANTHER" id="PTHR12526">
    <property type="entry name" value="GLYCOSYLTRANSFERASE"/>
    <property type="match status" value="1"/>
</dbReference>
<dbReference type="Gene3D" id="3.40.50.2000">
    <property type="entry name" value="Glycogen Phosphorylase B"/>
    <property type="match status" value="2"/>
</dbReference>
<feature type="domain" description="Glycosyl transferase family 1" evidence="1">
    <location>
        <begin position="202"/>
        <end position="353"/>
    </location>
</feature>
<dbReference type="Pfam" id="PF00534">
    <property type="entry name" value="Glycos_transf_1"/>
    <property type="match status" value="1"/>
</dbReference>
<dbReference type="EC" id="2.4.1.291" evidence="3"/>
<feature type="domain" description="Glycosyltransferase subfamily 4-like N-terminal" evidence="2">
    <location>
        <begin position="25"/>
        <end position="186"/>
    </location>
</feature>
<evidence type="ECO:0000259" key="2">
    <source>
        <dbReference type="Pfam" id="PF13439"/>
    </source>
</evidence>
<dbReference type="SUPFAM" id="SSF53756">
    <property type="entry name" value="UDP-Glycosyltransferase/glycogen phosphorylase"/>
    <property type="match status" value="1"/>
</dbReference>
<organism evidence="3 4">
    <name type="scientific">Methylocaldum szegediense</name>
    <dbReference type="NCBI Taxonomy" id="73780"/>
    <lineage>
        <taxon>Bacteria</taxon>
        <taxon>Pseudomonadati</taxon>
        <taxon>Pseudomonadota</taxon>
        <taxon>Gammaproteobacteria</taxon>
        <taxon>Methylococcales</taxon>
        <taxon>Methylococcaceae</taxon>
        <taxon>Methylocaldum</taxon>
    </lineage>
</organism>
<protein>
    <submittedName>
        <fullName evidence="3">N-acetylgalactosamine-N, N'-diacetylbacillosaminyl-diphospho-undecaprenol 4-alpha-N-acetylgalactosaminyltransferase</fullName>
        <ecNumber evidence="3">2.4.1.291</ecNumber>
    </submittedName>
</protein>
<dbReference type="InterPro" id="IPR028098">
    <property type="entry name" value="Glyco_trans_4-like_N"/>
</dbReference>
<proteinExistence type="predicted"/>
<gene>
    <name evidence="3" type="ORF">MSZNOR_0063</name>
</gene>
<evidence type="ECO:0000313" key="4">
    <source>
        <dbReference type="Proteomes" id="UP001162030"/>
    </source>
</evidence>
<accession>A0ABN8WW04</accession>
<keyword evidence="3" id="KW-0328">Glycosyltransferase</keyword>
<dbReference type="RefSeq" id="WP_202901062.1">
    <property type="nucleotide sequence ID" value="NZ_OX458333.1"/>
</dbReference>
<dbReference type="Pfam" id="PF13439">
    <property type="entry name" value="Glyco_transf_4"/>
    <property type="match status" value="1"/>
</dbReference>
<dbReference type="GO" id="GO:0016757">
    <property type="term" value="F:glycosyltransferase activity"/>
    <property type="evidence" value="ECO:0007669"/>
    <property type="project" value="UniProtKB-KW"/>
</dbReference>
<name>A0ABN8WW04_9GAMM</name>